<dbReference type="GO" id="GO:0010212">
    <property type="term" value="P:response to ionizing radiation"/>
    <property type="evidence" value="ECO:0007669"/>
    <property type="project" value="InterPro"/>
</dbReference>
<sequence>MTGLYSDTHRIVLLIDVSSLHHPHQTNRVVSFLETLLSFPPLSSSLFAFKLFFSSLSPLLSFSKLQPFLPNPSLSFDLPSSILPQLSRTLFSLPSSLHPLSSPNALHLAHSLSQLLHDHSWDHPSPHIVPPNLLLLLSPSFTSFTSLASFLNADLNLLADDTSVCHTLSSFFTNVARSFTSRGIHCSWITVGGEDIEISTSNEAREVSSLLRTAVGGLGWGFCSLDSLLLCSALVPFGLVYPLIGVSMSSFCCSSRDVSAQLRLSILDVNGSPIEYNCCDLEFVDVKGNLDLPGGGGERRDSFWKLCLGGGVKLEVKVVRRCDAFVGTQDWLSDSVLVREDFRGMKKKERKDKGSLSDFFADTVLEFVAGEFGCEWRRKPVPVWEMLLSFLYKEGCWALVTVSNGKGGSCIGILRPFTVLAGLLSVLGDLHGASGFGEANVGKYVKMVSHDVCQSDSKFKDEFLSSRGKKSAVANECHQRKKRINLNTLGDLTWSAFCKSVFEQFETDLLDVYYAMEGNKSKKLKFLRCWMKQMKKSGCSDLTLLEKFKPNSTGAEEGSSKLNDLPRNDEQPMSSFASAEINPEPEALRIQEGAVLDFRSETSESFFSNLADRINRGIESEVVDMGALAERLVSSSIYWLCQKVDKETISQSQATLEDHNNCGSTIASDLIKLLLREPKEIAAEHKSQNPFSQFQAFDSGPATPISERVVREYELQVLFRMEILQSEVGNEVEDSSKQKFVKQICLLLEHIQCHMEVGFFGDWTLENYVTKIIKNRYSLTLEDVVQKIYNKMDLLLFADEDEAPNSFLNSEDSNKSLNRNAYRDEVGENDVSNQPISAENEPFHLQKDVSGRLQRMVDEHDKKLIEAKEKRERALRFSSFTSSMPVLRRVRAPTQKSMKLQTDLLQRVRKRKERERANYATVCETPMTVNKRTSSRARSSDDDSDLADGRKPCGSVSKALFKDDH</sequence>
<protein>
    <recommendedName>
        <fullName evidence="4">Treslin</fullName>
    </recommendedName>
</protein>
<feature type="region of interest" description="Disordered" evidence="1">
    <location>
        <begin position="925"/>
        <end position="965"/>
    </location>
</feature>
<dbReference type="GO" id="GO:0003682">
    <property type="term" value="F:chromatin binding"/>
    <property type="evidence" value="ECO:0007669"/>
    <property type="project" value="TreeGrafter"/>
</dbReference>
<evidence type="ECO:0008006" key="4">
    <source>
        <dbReference type="Google" id="ProtNLM"/>
    </source>
</evidence>
<reference evidence="2" key="1">
    <citation type="submission" date="2023-10" db="EMBL/GenBank/DDBJ databases">
        <authorList>
            <person name="Domelevo Entfellner J.-B."/>
        </authorList>
    </citation>
    <scope>NUCLEOTIDE SEQUENCE</scope>
</reference>
<dbReference type="GO" id="GO:0007095">
    <property type="term" value="P:mitotic G2 DNA damage checkpoint signaling"/>
    <property type="evidence" value="ECO:0007669"/>
    <property type="project" value="TreeGrafter"/>
</dbReference>
<evidence type="ECO:0000313" key="2">
    <source>
        <dbReference type="EMBL" id="CAJ1978457.1"/>
    </source>
</evidence>
<dbReference type="GO" id="GO:0005634">
    <property type="term" value="C:nucleus"/>
    <property type="evidence" value="ECO:0007669"/>
    <property type="project" value="InterPro"/>
</dbReference>
<name>A0AA86W4S0_9FABA</name>
<gene>
    <name evidence="2" type="ORF">AYBTSS11_LOCUS30651</name>
</gene>
<dbReference type="EMBL" id="OY731408">
    <property type="protein sequence ID" value="CAJ1978457.1"/>
    <property type="molecule type" value="Genomic_DNA"/>
</dbReference>
<dbReference type="GO" id="GO:0006260">
    <property type="term" value="P:DNA replication"/>
    <property type="evidence" value="ECO:0007669"/>
    <property type="project" value="InterPro"/>
</dbReference>
<dbReference type="AlphaFoldDB" id="A0AA86W4S0"/>
<proteinExistence type="predicted"/>
<keyword evidence="3" id="KW-1185">Reference proteome</keyword>
<dbReference type="InterPro" id="IPR026153">
    <property type="entry name" value="Treslin"/>
</dbReference>
<evidence type="ECO:0000313" key="3">
    <source>
        <dbReference type="Proteomes" id="UP001189624"/>
    </source>
</evidence>
<dbReference type="PANTHER" id="PTHR21556">
    <property type="entry name" value="TRESLIN"/>
    <property type="match status" value="1"/>
</dbReference>
<dbReference type="GO" id="GO:0030174">
    <property type="term" value="P:regulation of DNA-templated DNA replication initiation"/>
    <property type="evidence" value="ECO:0007669"/>
    <property type="project" value="TreeGrafter"/>
</dbReference>
<dbReference type="Proteomes" id="UP001189624">
    <property type="component" value="Chromosome 11"/>
</dbReference>
<feature type="region of interest" description="Disordered" evidence="1">
    <location>
        <begin position="551"/>
        <end position="573"/>
    </location>
</feature>
<dbReference type="Gramene" id="rna-AYBTSS11_LOCUS30651">
    <property type="protein sequence ID" value="CAJ1978457.1"/>
    <property type="gene ID" value="gene-AYBTSS11_LOCUS30651"/>
</dbReference>
<organism evidence="2 3">
    <name type="scientific">Sphenostylis stenocarpa</name>
    <dbReference type="NCBI Taxonomy" id="92480"/>
    <lineage>
        <taxon>Eukaryota</taxon>
        <taxon>Viridiplantae</taxon>
        <taxon>Streptophyta</taxon>
        <taxon>Embryophyta</taxon>
        <taxon>Tracheophyta</taxon>
        <taxon>Spermatophyta</taxon>
        <taxon>Magnoliopsida</taxon>
        <taxon>eudicotyledons</taxon>
        <taxon>Gunneridae</taxon>
        <taxon>Pentapetalae</taxon>
        <taxon>rosids</taxon>
        <taxon>fabids</taxon>
        <taxon>Fabales</taxon>
        <taxon>Fabaceae</taxon>
        <taxon>Papilionoideae</taxon>
        <taxon>50 kb inversion clade</taxon>
        <taxon>NPAAA clade</taxon>
        <taxon>indigoferoid/millettioid clade</taxon>
        <taxon>Phaseoleae</taxon>
        <taxon>Sphenostylis</taxon>
    </lineage>
</organism>
<evidence type="ECO:0000256" key="1">
    <source>
        <dbReference type="SAM" id="MobiDB-lite"/>
    </source>
</evidence>
<accession>A0AA86W4S0</accession>
<dbReference type="PANTHER" id="PTHR21556:SF2">
    <property type="entry name" value="TRESLIN"/>
    <property type="match status" value="1"/>
</dbReference>
<dbReference type="GO" id="GO:0033314">
    <property type="term" value="P:mitotic DNA replication checkpoint signaling"/>
    <property type="evidence" value="ECO:0007669"/>
    <property type="project" value="InterPro"/>
</dbReference>